<evidence type="ECO:0000256" key="6">
    <source>
        <dbReference type="ARBA" id="ARBA00022737"/>
    </source>
</evidence>
<feature type="transmembrane region" description="Helical" evidence="14">
    <location>
        <begin position="117"/>
        <end position="140"/>
    </location>
</feature>
<evidence type="ECO:0000256" key="3">
    <source>
        <dbReference type="ARBA" id="ARBA00012191"/>
    </source>
</evidence>
<feature type="transmembrane region" description="Helical" evidence="14">
    <location>
        <begin position="183"/>
        <end position="201"/>
    </location>
</feature>
<comment type="catalytic activity">
    <reaction evidence="12">
        <text>ATP + H2O + xenobioticSide 1 = ADP + phosphate + xenobioticSide 2.</text>
        <dbReference type="EC" id="7.6.2.2"/>
    </reaction>
</comment>
<dbReference type="InterPro" id="IPR003593">
    <property type="entry name" value="AAA+_ATPase"/>
</dbReference>
<keyword evidence="9" id="KW-1278">Translocase</keyword>
<feature type="transmembrane region" description="Helical" evidence="14">
    <location>
        <begin position="1037"/>
        <end position="1055"/>
    </location>
</feature>
<dbReference type="InterPro" id="IPR027417">
    <property type="entry name" value="P-loop_NTPase"/>
</dbReference>
<dbReference type="InterPro" id="IPR056228">
    <property type="entry name" value="ABCC10-like_N"/>
</dbReference>
<feature type="transmembrane region" description="Helical" evidence="14">
    <location>
        <begin position="1153"/>
        <end position="1172"/>
    </location>
</feature>
<feature type="transmembrane region" description="Helical" evidence="14">
    <location>
        <begin position="544"/>
        <end position="566"/>
    </location>
</feature>
<dbReference type="Pfam" id="PF24358">
    <property type="entry name" value="ABCC10_N"/>
    <property type="match status" value="1"/>
</dbReference>
<dbReference type="EMBL" id="QGNW01001384">
    <property type="protein sequence ID" value="RVW43238.1"/>
    <property type="molecule type" value="Genomic_DNA"/>
</dbReference>
<dbReference type="InterPro" id="IPR003439">
    <property type="entry name" value="ABC_transporter-like_ATP-bd"/>
</dbReference>
<sequence>MRHNMGEDLWDVFCGNSGCSRKVGKICSSGFLAIICPCSCINHIFIISVDILLLFIVLLIFTYKASATKLLPSQKSRCSTKMPNSAAIFNGGLGLVYLGFGFWMVAEKPSNEDIVLPMYRCLMVLSQGFTWSLLGVAVWFKRHQLAEITLMRLCSIFAFFFAGFLCLQSLWEPIVENAELVKIVLDILSFPGAILLLFCTFRTPEYAETNGDTNGAAFYTPLSCEEACGGSKINSEDNLTPFAKAGFLSRMSFWWLNSLLKKGKKKTLEDRDVPLLRREDRAETCYSMFLEQQNKQKQKESSDPPSMLTTIFFCYWKEIFITGLFALIKVLALATGPLFVRAFIMVAEGKEAFKYEGYALTGGLFLTKCLESLLERQWFFRTRLIGLQVRSLLSAAIYQKQLRLSNAAKASHSSGQIMNYVTVDTYRIGEFPYWLHQVWSTSLQMCLAILIVYYSVGLATVVPLLAILLTVLVNSPLGKLQLKYQIKLMAAQDRKLKAFTESLINMKILKLYAWETHFKNVIEGLRKEESQWLSAVLMKRAQKLVLFWSCPVLGSAATFWACYFLGIPLTASSVFTFLASLRIVQEPIRLIPEVVSAFIEAKVSLTRIVKFLEAPEVDGRHVKKMFDGKELEESIFIKADRISWDNNSTRATLRNINLVVKHGEKVAICGEVGSGKSTLLAVILGEVPHVDGKVQAYGKMAYVSQAAWIQTGTIQENILFGSAMDPYRYREVIEKCSLVKDLEMLPFGDLTEIGERGVNLSGGQKQRVQLARALYQDADVYLLDDPFSAVDAHTAASLFNEYVMGALSSKTVILVTHQVDFLPAFDSVLLMSEGEILQAATYDQLMHSSQEFWDLVEAHKGTAGSERQQDHASSQKPNTSKQEIQTIYTKEEFGETSGDQLIKKEERETGDTGFKPYIQYLKHSKGFLYFSLSTMFHLIFTVGQLIQSYWLAADIQNPSVSKPKLLTVYTVIGFSMIIFLFFRSIFIVVLGLRASESIFSTLLSSLFQAPMFFYDSTPLGRILSRVSSDLSVVDLDLAFKLTFAVGAAVTTYSSFGVVAIFAWQLLFVVVPTIYLTTLIQSYYFASAKELMRISGTTKSLVASHLAESVAGAMTIRAFREEDRLFSKNLDLIDTNASPLFHNFTANEWYIQRLEIISAIALSSAALALTLLPEGASKSGFVGMALSYGLSLNVFLVFTVQNQCSLANMIISVERLEQYMHIPSEAPEVIEHNRPPPNWPAIGEVEICDLKVRYQPNSPLVLQGISCKFEGGQKIGIVGRTGSGKTTLISTLFRLVEPTEGHIIIDGLNISTIGLYDLRSRLGIIPQEPTLFSGSVRYNLDPLSRHTDHEIWEVLGKCQLRGAVEEKDEGLDSLVVQDGSNWSMGQRQLFCLARALLKKSRILVLDEATASIDNATDSILQKTIRTEFADCTVITVAHRIPTVMDCTMVLTISDGKLVEYDEASKLINKEGSLFGQLVHEYWSRASNFTACGD</sequence>
<dbReference type="FunFam" id="3.40.50.300:FF:000923">
    <property type="entry name" value="ABC transporter C family member 10"/>
    <property type="match status" value="1"/>
</dbReference>
<dbReference type="Pfam" id="PF00664">
    <property type="entry name" value="ABC_membrane"/>
    <property type="match status" value="2"/>
</dbReference>
<feature type="region of interest" description="Disordered" evidence="13">
    <location>
        <begin position="863"/>
        <end position="884"/>
    </location>
</feature>
<evidence type="ECO:0000259" key="15">
    <source>
        <dbReference type="PROSITE" id="PS50893"/>
    </source>
</evidence>
<proteinExistence type="inferred from homology"/>
<dbReference type="GO" id="GO:0016020">
    <property type="term" value="C:membrane"/>
    <property type="evidence" value="ECO:0007669"/>
    <property type="project" value="UniProtKB-SubCell"/>
</dbReference>
<dbReference type="GO" id="GO:0005524">
    <property type="term" value="F:ATP binding"/>
    <property type="evidence" value="ECO:0007669"/>
    <property type="project" value="UniProtKB-KW"/>
</dbReference>
<dbReference type="FunFam" id="1.20.1560.10:FF:000003">
    <property type="entry name" value="ABC transporter C family member 10"/>
    <property type="match status" value="1"/>
</dbReference>
<dbReference type="Gene3D" id="1.20.1560.10">
    <property type="entry name" value="ABC transporter type 1, transmembrane domain"/>
    <property type="match status" value="2"/>
</dbReference>
<dbReference type="SMART" id="SM00382">
    <property type="entry name" value="AAA"/>
    <property type="match status" value="2"/>
</dbReference>
<feature type="domain" description="ABC transmembrane type-1" evidence="16">
    <location>
        <begin position="938"/>
        <end position="1207"/>
    </location>
</feature>
<evidence type="ECO:0000313" key="18">
    <source>
        <dbReference type="Proteomes" id="UP000288805"/>
    </source>
</evidence>
<dbReference type="InterPro" id="IPR017871">
    <property type="entry name" value="ABC_transporter-like_CS"/>
</dbReference>
<feature type="domain" description="ABC transporter" evidence="15">
    <location>
        <begin position="1244"/>
        <end position="1478"/>
    </location>
</feature>
<feature type="transmembrane region" description="Helical" evidence="14">
    <location>
        <begin position="319"/>
        <end position="344"/>
    </location>
</feature>
<name>A0A438E6B1_VITVI</name>
<comment type="subcellular location">
    <subcellularLocation>
        <location evidence="1">Membrane</location>
        <topology evidence="1">Multi-pass membrane protein</topology>
    </subcellularLocation>
</comment>
<protein>
    <recommendedName>
        <fullName evidence="3">ABC-type xenobiotic transporter</fullName>
        <ecNumber evidence="3">7.6.2.2</ecNumber>
    </recommendedName>
</protein>
<feature type="domain" description="ABC transporter" evidence="15">
    <location>
        <begin position="637"/>
        <end position="858"/>
    </location>
</feature>
<dbReference type="InterPro" id="IPR011527">
    <property type="entry name" value="ABC1_TM_dom"/>
</dbReference>
<evidence type="ECO:0000256" key="14">
    <source>
        <dbReference type="SAM" id="Phobius"/>
    </source>
</evidence>
<feature type="transmembrane region" description="Helical" evidence="14">
    <location>
        <begin position="926"/>
        <end position="946"/>
    </location>
</feature>
<evidence type="ECO:0000313" key="17">
    <source>
        <dbReference type="EMBL" id="RVW43238.1"/>
    </source>
</evidence>
<feature type="transmembrane region" description="Helical" evidence="14">
    <location>
        <begin position="1178"/>
        <end position="1199"/>
    </location>
</feature>
<dbReference type="GO" id="GO:0016887">
    <property type="term" value="F:ATP hydrolysis activity"/>
    <property type="evidence" value="ECO:0007669"/>
    <property type="project" value="InterPro"/>
</dbReference>
<evidence type="ECO:0000256" key="4">
    <source>
        <dbReference type="ARBA" id="ARBA00022448"/>
    </source>
</evidence>
<evidence type="ECO:0000256" key="7">
    <source>
        <dbReference type="ARBA" id="ARBA00022741"/>
    </source>
</evidence>
<comment type="similarity">
    <text evidence="2">Belongs to the ABC transporter superfamily. ABCC family. Conjugate transporter (TC 3.A.1.208) subfamily.</text>
</comment>
<feature type="transmembrane region" description="Helical" evidence="14">
    <location>
        <begin position="1061"/>
        <end position="1085"/>
    </location>
</feature>
<dbReference type="InterPro" id="IPR044746">
    <property type="entry name" value="ABCC_6TM_D1"/>
</dbReference>
<feature type="transmembrane region" description="Helical" evidence="14">
    <location>
        <begin position="966"/>
        <end position="992"/>
    </location>
</feature>
<dbReference type="FunFam" id="3.40.50.300:FF:000169">
    <property type="entry name" value="ABC transporter C family member 3"/>
    <property type="match status" value="1"/>
</dbReference>
<dbReference type="SUPFAM" id="SSF52540">
    <property type="entry name" value="P-loop containing nucleoside triphosphate hydrolases"/>
    <property type="match status" value="2"/>
</dbReference>
<dbReference type="SUPFAM" id="SSF90123">
    <property type="entry name" value="ABC transporter transmembrane region"/>
    <property type="match status" value="2"/>
</dbReference>
<dbReference type="Proteomes" id="UP000288805">
    <property type="component" value="Unassembled WGS sequence"/>
</dbReference>
<dbReference type="InterPro" id="IPR044726">
    <property type="entry name" value="ABCC_6TM_D2"/>
</dbReference>
<keyword evidence="10 14" id="KW-1133">Transmembrane helix</keyword>
<keyword evidence="11 14" id="KW-0472">Membrane</keyword>
<dbReference type="GO" id="GO:0008559">
    <property type="term" value="F:ABC-type xenobiotic transporter activity"/>
    <property type="evidence" value="ECO:0007669"/>
    <property type="project" value="UniProtKB-EC"/>
</dbReference>
<evidence type="ECO:0000256" key="2">
    <source>
        <dbReference type="ARBA" id="ARBA00009726"/>
    </source>
</evidence>
<keyword evidence="8" id="KW-0067">ATP-binding</keyword>
<dbReference type="CDD" id="cd03244">
    <property type="entry name" value="ABCC_MRP_domain2"/>
    <property type="match status" value="1"/>
</dbReference>
<dbReference type="CDD" id="cd03250">
    <property type="entry name" value="ABCC_MRP_domain1"/>
    <property type="match status" value="1"/>
</dbReference>
<dbReference type="CDD" id="cd18580">
    <property type="entry name" value="ABC_6TM_ABCC_D2"/>
    <property type="match status" value="1"/>
</dbReference>
<dbReference type="PROSITE" id="PS50893">
    <property type="entry name" value="ABC_TRANSPORTER_2"/>
    <property type="match status" value="2"/>
</dbReference>
<dbReference type="EC" id="7.6.2.2" evidence="3"/>
<dbReference type="PROSITE" id="PS00211">
    <property type="entry name" value="ABC_TRANSPORTER_1"/>
    <property type="match status" value="1"/>
</dbReference>
<feature type="transmembrane region" description="Helical" evidence="14">
    <location>
        <begin position="30"/>
        <end position="63"/>
    </location>
</feature>
<dbReference type="PANTHER" id="PTHR24223:SF263">
    <property type="entry name" value="ABC-TYPE XENOBIOTIC TRANSPORTER"/>
    <property type="match status" value="1"/>
</dbReference>
<evidence type="ECO:0000259" key="16">
    <source>
        <dbReference type="PROSITE" id="PS50929"/>
    </source>
</evidence>
<dbReference type="InterPro" id="IPR036640">
    <property type="entry name" value="ABC1_TM_sf"/>
</dbReference>
<dbReference type="FunFam" id="1.20.1560.10:FF:000002">
    <property type="entry name" value="ABC transporter C family member 5"/>
    <property type="match status" value="1"/>
</dbReference>
<evidence type="ECO:0000256" key="5">
    <source>
        <dbReference type="ARBA" id="ARBA00022692"/>
    </source>
</evidence>
<keyword evidence="5 14" id="KW-0812">Transmembrane</keyword>
<evidence type="ECO:0000256" key="12">
    <source>
        <dbReference type="ARBA" id="ARBA00034018"/>
    </source>
</evidence>
<feature type="compositionally biased region" description="Polar residues" evidence="13">
    <location>
        <begin position="871"/>
        <end position="884"/>
    </location>
</feature>
<evidence type="ECO:0000256" key="10">
    <source>
        <dbReference type="ARBA" id="ARBA00022989"/>
    </source>
</evidence>
<feature type="transmembrane region" description="Helical" evidence="14">
    <location>
        <begin position="152"/>
        <end position="171"/>
    </location>
</feature>
<evidence type="ECO:0000256" key="8">
    <source>
        <dbReference type="ARBA" id="ARBA00022840"/>
    </source>
</evidence>
<dbReference type="Gene3D" id="3.40.50.300">
    <property type="entry name" value="P-loop containing nucleotide triphosphate hydrolases"/>
    <property type="match status" value="2"/>
</dbReference>
<evidence type="ECO:0000256" key="11">
    <source>
        <dbReference type="ARBA" id="ARBA00023136"/>
    </source>
</evidence>
<dbReference type="PANTHER" id="PTHR24223">
    <property type="entry name" value="ATP-BINDING CASSETTE SUB-FAMILY C"/>
    <property type="match status" value="1"/>
</dbReference>
<evidence type="ECO:0000256" key="1">
    <source>
        <dbReference type="ARBA" id="ARBA00004141"/>
    </source>
</evidence>
<keyword evidence="6" id="KW-0677">Repeat</keyword>
<gene>
    <name evidence="17" type="primary">ABCC10_20</name>
    <name evidence="17" type="ORF">CK203_089710</name>
</gene>
<dbReference type="PROSITE" id="PS50929">
    <property type="entry name" value="ABC_TM1F"/>
    <property type="match status" value="2"/>
</dbReference>
<comment type="caution">
    <text evidence="17">The sequence shown here is derived from an EMBL/GenBank/DDBJ whole genome shotgun (WGS) entry which is preliminary data.</text>
</comment>
<keyword evidence="4" id="KW-0813">Transport</keyword>
<organism evidence="17 18">
    <name type="scientific">Vitis vinifera</name>
    <name type="common">Grape</name>
    <dbReference type="NCBI Taxonomy" id="29760"/>
    <lineage>
        <taxon>Eukaryota</taxon>
        <taxon>Viridiplantae</taxon>
        <taxon>Streptophyta</taxon>
        <taxon>Embryophyta</taxon>
        <taxon>Tracheophyta</taxon>
        <taxon>Spermatophyta</taxon>
        <taxon>Magnoliopsida</taxon>
        <taxon>eudicotyledons</taxon>
        <taxon>Gunneridae</taxon>
        <taxon>Pentapetalae</taxon>
        <taxon>rosids</taxon>
        <taxon>Vitales</taxon>
        <taxon>Vitaceae</taxon>
        <taxon>Viteae</taxon>
        <taxon>Vitis</taxon>
    </lineage>
</organism>
<evidence type="ECO:0000256" key="13">
    <source>
        <dbReference type="SAM" id="MobiDB-lite"/>
    </source>
</evidence>
<feature type="transmembrane region" description="Helical" evidence="14">
    <location>
        <begin position="447"/>
        <end position="473"/>
    </location>
</feature>
<dbReference type="CDD" id="cd18579">
    <property type="entry name" value="ABC_6TM_ABCC_D1"/>
    <property type="match status" value="1"/>
</dbReference>
<evidence type="ECO:0000256" key="9">
    <source>
        <dbReference type="ARBA" id="ARBA00022967"/>
    </source>
</evidence>
<dbReference type="Pfam" id="PF00005">
    <property type="entry name" value="ABC_tran"/>
    <property type="match status" value="2"/>
</dbReference>
<reference evidence="17 18" key="1">
    <citation type="journal article" date="2018" name="PLoS Genet.">
        <title>Population sequencing reveals clonal diversity and ancestral inbreeding in the grapevine cultivar Chardonnay.</title>
        <authorList>
            <person name="Roach M.J."/>
            <person name="Johnson D.L."/>
            <person name="Bohlmann J."/>
            <person name="van Vuuren H.J."/>
            <person name="Jones S.J."/>
            <person name="Pretorius I.S."/>
            <person name="Schmidt S.A."/>
            <person name="Borneman A.R."/>
        </authorList>
    </citation>
    <scope>NUCLEOTIDE SEQUENCE [LARGE SCALE GENOMIC DNA]</scope>
    <source>
        <strain evidence="18">cv. Chardonnay</strain>
        <tissue evidence="17">Leaf</tissue>
    </source>
</reference>
<dbReference type="InterPro" id="IPR050173">
    <property type="entry name" value="ABC_transporter_C-like"/>
</dbReference>
<keyword evidence="7" id="KW-0547">Nucleotide-binding</keyword>
<feature type="transmembrane region" description="Helical" evidence="14">
    <location>
        <begin position="84"/>
        <end position="105"/>
    </location>
</feature>
<accession>A0A438E6B1</accession>
<feature type="domain" description="ABC transmembrane type-1" evidence="16">
    <location>
        <begin position="320"/>
        <end position="600"/>
    </location>
</feature>